<accession>A0A7W5YQ18</accession>
<comment type="caution">
    <text evidence="2">The sequence shown here is derived from an EMBL/GenBank/DDBJ whole genome shotgun (WGS) entry which is preliminary data.</text>
</comment>
<organism evidence="2 3">
    <name type="scientific">Nonomuraea dietziae</name>
    <dbReference type="NCBI Taxonomy" id="65515"/>
    <lineage>
        <taxon>Bacteria</taxon>
        <taxon>Bacillati</taxon>
        <taxon>Actinomycetota</taxon>
        <taxon>Actinomycetes</taxon>
        <taxon>Streptosporangiales</taxon>
        <taxon>Streptosporangiaceae</taxon>
        <taxon>Nonomuraea</taxon>
    </lineage>
</organism>
<evidence type="ECO:0000256" key="1">
    <source>
        <dbReference type="SAM" id="MobiDB-lite"/>
    </source>
</evidence>
<name>A0A7W5YQ18_9ACTN</name>
<evidence type="ECO:0000313" key="3">
    <source>
        <dbReference type="Proteomes" id="UP000579945"/>
    </source>
</evidence>
<dbReference type="Gene3D" id="3.40.630.30">
    <property type="match status" value="1"/>
</dbReference>
<sequence length="110" mass="11810">MPSRSSSTGSSWATSRSPASTGTATAGSPTGPPRRRAAGGWRRGPRALLAEWAFAERGLFRLELGHRTNNPASCRVAVRAGFVAEGIERGKLVYDGVRYDVERHARLATD</sequence>
<feature type="compositionally biased region" description="Low complexity" evidence="1">
    <location>
        <begin position="1"/>
        <end position="29"/>
    </location>
</feature>
<protein>
    <recommendedName>
        <fullName evidence="4">Acetyltransferase</fullName>
    </recommendedName>
</protein>
<proteinExistence type="predicted"/>
<dbReference type="Proteomes" id="UP000579945">
    <property type="component" value="Unassembled WGS sequence"/>
</dbReference>
<evidence type="ECO:0000313" key="2">
    <source>
        <dbReference type="EMBL" id="MBB3729097.1"/>
    </source>
</evidence>
<dbReference type="InterPro" id="IPR016181">
    <property type="entry name" value="Acyl_CoA_acyltransferase"/>
</dbReference>
<gene>
    <name evidence="2" type="ORF">FHR33_004957</name>
</gene>
<reference evidence="2 3" key="1">
    <citation type="submission" date="2020-08" db="EMBL/GenBank/DDBJ databases">
        <title>Sequencing the genomes of 1000 actinobacteria strains.</title>
        <authorList>
            <person name="Klenk H.-P."/>
        </authorList>
    </citation>
    <scope>NUCLEOTIDE SEQUENCE [LARGE SCALE GENOMIC DNA]</scope>
    <source>
        <strain evidence="2 3">DSM 44320</strain>
    </source>
</reference>
<dbReference type="SUPFAM" id="SSF55729">
    <property type="entry name" value="Acyl-CoA N-acyltransferases (Nat)"/>
    <property type="match status" value="1"/>
</dbReference>
<evidence type="ECO:0008006" key="4">
    <source>
        <dbReference type="Google" id="ProtNLM"/>
    </source>
</evidence>
<dbReference type="AlphaFoldDB" id="A0A7W5YQ18"/>
<feature type="region of interest" description="Disordered" evidence="1">
    <location>
        <begin position="1"/>
        <end position="42"/>
    </location>
</feature>
<keyword evidence="3" id="KW-1185">Reference proteome</keyword>
<dbReference type="EMBL" id="JACIBV010000001">
    <property type="protein sequence ID" value="MBB3729097.1"/>
    <property type="molecule type" value="Genomic_DNA"/>
</dbReference>